<dbReference type="KEGG" id="dak:DaAHT2_1497"/>
<evidence type="ECO:0000259" key="7">
    <source>
        <dbReference type="Pfam" id="PF08281"/>
    </source>
</evidence>
<keyword evidence="5" id="KW-0804">Transcription</keyword>
<reference evidence="9" key="1">
    <citation type="submission" date="2010-02" db="EMBL/GenBank/DDBJ databases">
        <title>Complete sequence of Desulfurivibrio alkaliphilus AHT2.</title>
        <authorList>
            <consortium name="US DOE Joint Genome Institute"/>
            <person name="Pitluck S."/>
            <person name="Chertkov O."/>
            <person name="Detter J.C."/>
            <person name="Han C."/>
            <person name="Tapia R."/>
            <person name="Larimer F."/>
            <person name="Land M."/>
            <person name="Hauser L."/>
            <person name="Kyrpides N."/>
            <person name="Mikhailova N."/>
            <person name="Sorokin D.Y."/>
            <person name="Muyzer G."/>
            <person name="Woyke T."/>
        </authorList>
    </citation>
    <scope>NUCLEOTIDE SEQUENCE [LARGE SCALE GENOMIC DNA]</scope>
    <source>
        <strain evidence="9">DSM 19089 / UNIQEM U267 / AHT2</strain>
    </source>
</reference>
<dbReference type="CDD" id="cd06171">
    <property type="entry name" value="Sigma70_r4"/>
    <property type="match status" value="1"/>
</dbReference>
<dbReference type="EMBL" id="CP001940">
    <property type="protein sequence ID" value="ADH86192.1"/>
    <property type="molecule type" value="Genomic_DNA"/>
</dbReference>
<dbReference type="GO" id="GO:0006352">
    <property type="term" value="P:DNA-templated transcription initiation"/>
    <property type="evidence" value="ECO:0007669"/>
    <property type="project" value="InterPro"/>
</dbReference>
<dbReference type="PANTHER" id="PTHR43133">
    <property type="entry name" value="RNA POLYMERASE ECF-TYPE SIGMA FACTO"/>
    <property type="match status" value="1"/>
</dbReference>
<comment type="similarity">
    <text evidence="1">Belongs to the sigma-70 factor family. ECF subfamily.</text>
</comment>
<dbReference type="GO" id="GO:0016987">
    <property type="term" value="F:sigma factor activity"/>
    <property type="evidence" value="ECO:0007669"/>
    <property type="project" value="UniProtKB-KW"/>
</dbReference>
<dbReference type="InterPro" id="IPR036388">
    <property type="entry name" value="WH-like_DNA-bd_sf"/>
</dbReference>
<keyword evidence="3" id="KW-0731">Sigma factor</keyword>
<evidence type="ECO:0000256" key="1">
    <source>
        <dbReference type="ARBA" id="ARBA00010641"/>
    </source>
</evidence>
<gene>
    <name evidence="8" type="ordered locus">DaAHT2_1497</name>
</gene>
<evidence type="ECO:0000256" key="3">
    <source>
        <dbReference type="ARBA" id="ARBA00023082"/>
    </source>
</evidence>
<dbReference type="GO" id="GO:0003677">
    <property type="term" value="F:DNA binding"/>
    <property type="evidence" value="ECO:0007669"/>
    <property type="project" value="UniProtKB-KW"/>
</dbReference>
<dbReference type="SUPFAM" id="SSF88659">
    <property type="entry name" value="Sigma3 and sigma4 domains of RNA polymerase sigma factors"/>
    <property type="match status" value="1"/>
</dbReference>
<organism evidence="8 9">
    <name type="scientific">Desulfurivibrio alkaliphilus (strain DSM 19089 / UNIQEM U267 / AHT2)</name>
    <dbReference type="NCBI Taxonomy" id="589865"/>
    <lineage>
        <taxon>Bacteria</taxon>
        <taxon>Pseudomonadati</taxon>
        <taxon>Thermodesulfobacteriota</taxon>
        <taxon>Desulfobulbia</taxon>
        <taxon>Desulfobulbales</taxon>
        <taxon>Desulfobulbaceae</taxon>
        <taxon>Desulfurivibrio</taxon>
    </lineage>
</organism>
<proteinExistence type="inferred from homology"/>
<dbReference type="InterPro" id="IPR007627">
    <property type="entry name" value="RNA_pol_sigma70_r2"/>
</dbReference>
<keyword evidence="2" id="KW-0805">Transcription regulation</keyword>
<dbReference type="OrthoDB" id="5513261at2"/>
<dbReference type="Pfam" id="PF08281">
    <property type="entry name" value="Sigma70_r4_2"/>
    <property type="match status" value="1"/>
</dbReference>
<dbReference type="FunCoup" id="D6Z3R7">
    <property type="interactions" value="260"/>
</dbReference>
<dbReference type="NCBIfam" id="TIGR02937">
    <property type="entry name" value="sigma70-ECF"/>
    <property type="match status" value="1"/>
</dbReference>
<evidence type="ECO:0000259" key="6">
    <source>
        <dbReference type="Pfam" id="PF04542"/>
    </source>
</evidence>
<dbReference type="PANTHER" id="PTHR43133:SF8">
    <property type="entry name" value="RNA POLYMERASE SIGMA FACTOR HI_1459-RELATED"/>
    <property type="match status" value="1"/>
</dbReference>
<keyword evidence="9" id="KW-1185">Reference proteome</keyword>
<dbReference type="InterPro" id="IPR013249">
    <property type="entry name" value="RNA_pol_sigma70_r4_t2"/>
</dbReference>
<evidence type="ECO:0000256" key="4">
    <source>
        <dbReference type="ARBA" id="ARBA00023125"/>
    </source>
</evidence>
<dbReference type="eggNOG" id="COG1595">
    <property type="taxonomic scope" value="Bacteria"/>
</dbReference>
<evidence type="ECO:0000256" key="5">
    <source>
        <dbReference type="ARBA" id="ARBA00023163"/>
    </source>
</evidence>
<dbReference type="InterPro" id="IPR039425">
    <property type="entry name" value="RNA_pol_sigma-70-like"/>
</dbReference>
<dbReference type="InterPro" id="IPR013325">
    <property type="entry name" value="RNA_pol_sigma_r2"/>
</dbReference>
<evidence type="ECO:0000313" key="9">
    <source>
        <dbReference type="Proteomes" id="UP000001508"/>
    </source>
</evidence>
<dbReference type="Proteomes" id="UP000001508">
    <property type="component" value="Chromosome"/>
</dbReference>
<dbReference type="RefSeq" id="WP_013163719.1">
    <property type="nucleotide sequence ID" value="NC_014216.1"/>
</dbReference>
<dbReference type="SUPFAM" id="SSF88946">
    <property type="entry name" value="Sigma2 domain of RNA polymerase sigma factors"/>
    <property type="match status" value="1"/>
</dbReference>
<dbReference type="HOGENOM" id="CLU_047691_3_0_7"/>
<feature type="domain" description="RNA polymerase sigma factor 70 region 4 type 2" evidence="7">
    <location>
        <begin position="130"/>
        <end position="181"/>
    </location>
</feature>
<evidence type="ECO:0000313" key="8">
    <source>
        <dbReference type="EMBL" id="ADH86192.1"/>
    </source>
</evidence>
<dbReference type="Pfam" id="PF04542">
    <property type="entry name" value="Sigma70_r2"/>
    <property type="match status" value="1"/>
</dbReference>
<protein>
    <submittedName>
        <fullName evidence="8">RNA polymerase, sigma-24 subunit, ECF subfamily</fullName>
    </submittedName>
</protein>
<dbReference type="Gene3D" id="1.10.1740.10">
    <property type="match status" value="1"/>
</dbReference>
<dbReference type="InterPro" id="IPR013324">
    <property type="entry name" value="RNA_pol_sigma_r3/r4-like"/>
</dbReference>
<sequence length="189" mass="21773">MPKQEENESAELVRALRKGDERAFADLVRLHQGRIYNLALNYVKDEEEAKDLTQDIFITVHRSLASLRDEAKFGAWLYQLALNHCRNRYKRLQRRGFFRSSSLDDPDRPLHLTDGESPEGVLGRRDQDRLVRRAIAELAPAEKEIILLRDIEGLTYDEIGDILAIPLGTVKSKLNRARLALKSRLEKVL</sequence>
<dbReference type="Gene3D" id="1.10.10.10">
    <property type="entry name" value="Winged helix-like DNA-binding domain superfamily/Winged helix DNA-binding domain"/>
    <property type="match status" value="1"/>
</dbReference>
<dbReference type="InParanoid" id="D6Z3R7"/>
<keyword evidence="4" id="KW-0238">DNA-binding</keyword>
<dbReference type="AlphaFoldDB" id="D6Z3R7"/>
<accession>D6Z3R7</accession>
<evidence type="ECO:0000256" key="2">
    <source>
        <dbReference type="ARBA" id="ARBA00023015"/>
    </source>
</evidence>
<name>D6Z3R7_DESAT</name>
<feature type="domain" description="RNA polymerase sigma-70 region 2" evidence="6">
    <location>
        <begin position="27"/>
        <end position="95"/>
    </location>
</feature>
<dbReference type="STRING" id="589865.DaAHT2_1497"/>
<dbReference type="InterPro" id="IPR014284">
    <property type="entry name" value="RNA_pol_sigma-70_dom"/>
</dbReference>